<gene>
    <name evidence="3" type="ORF">H5P30_00650</name>
</gene>
<dbReference type="NCBIfam" id="TIGR01484">
    <property type="entry name" value="HAD-SF-IIB"/>
    <property type="match status" value="1"/>
</dbReference>
<feature type="domain" description="Sucrose phosphatase-like" evidence="2">
    <location>
        <begin position="13"/>
        <end position="271"/>
    </location>
</feature>
<dbReference type="Gene3D" id="3.90.1070.10">
    <property type="match status" value="1"/>
</dbReference>
<dbReference type="GO" id="GO:0016791">
    <property type="term" value="F:phosphatase activity"/>
    <property type="evidence" value="ECO:0007669"/>
    <property type="project" value="UniProtKB-ARBA"/>
</dbReference>
<comment type="caution">
    <text evidence="3">The sequence shown here is derived from an EMBL/GenBank/DDBJ whole genome shotgun (WGS) entry which is preliminary data.</text>
</comment>
<evidence type="ECO:0000313" key="3">
    <source>
        <dbReference type="EMBL" id="MBC2600284.1"/>
    </source>
</evidence>
<dbReference type="RefSeq" id="WP_185691038.1">
    <property type="nucleotide sequence ID" value="NZ_JACHVA010000009.1"/>
</dbReference>
<evidence type="ECO:0000259" key="2">
    <source>
        <dbReference type="Pfam" id="PF05116"/>
    </source>
</evidence>
<dbReference type="InterPro" id="IPR006380">
    <property type="entry name" value="SPP-like_dom"/>
</dbReference>
<reference evidence="3 4" key="1">
    <citation type="submission" date="2020-07" db="EMBL/GenBank/DDBJ databases">
        <authorList>
            <person name="Feng X."/>
        </authorList>
    </citation>
    <scope>NUCLEOTIDE SEQUENCE [LARGE SCALE GENOMIC DNA]</scope>
    <source>
        <strain evidence="3 4">JCM14086</strain>
    </source>
</reference>
<dbReference type="Proteomes" id="UP000525652">
    <property type="component" value="Unassembled WGS sequence"/>
</dbReference>
<keyword evidence="1 3" id="KW-0378">Hydrolase</keyword>
<evidence type="ECO:0000256" key="1">
    <source>
        <dbReference type="ARBA" id="ARBA00022801"/>
    </source>
</evidence>
<dbReference type="PANTHER" id="PTHR46521">
    <property type="entry name" value="SUCROSE-PHOSPHATASE 2-RELATED"/>
    <property type="match status" value="1"/>
</dbReference>
<name>A0A7X1AUU3_9BACT</name>
<dbReference type="SFLD" id="SFLDG01140">
    <property type="entry name" value="C2.B:_Phosphomannomutase_and_P"/>
    <property type="match status" value="1"/>
</dbReference>
<dbReference type="AlphaFoldDB" id="A0A7X1AUU3"/>
<dbReference type="InterPro" id="IPR023214">
    <property type="entry name" value="HAD_sf"/>
</dbReference>
<organism evidence="3 4">
    <name type="scientific">Puniceicoccus vermicola</name>
    <dbReference type="NCBI Taxonomy" id="388746"/>
    <lineage>
        <taxon>Bacteria</taxon>
        <taxon>Pseudomonadati</taxon>
        <taxon>Verrucomicrobiota</taxon>
        <taxon>Opitutia</taxon>
        <taxon>Puniceicoccales</taxon>
        <taxon>Puniceicoccaceae</taxon>
        <taxon>Puniceicoccus</taxon>
    </lineage>
</organism>
<accession>A0A7X1AUU3</accession>
<keyword evidence="4" id="KW-1185">Reference proteome</keyword>
<dbReference type="SFLD" id="SFLDG01141">
    <property type="entry name" value="C2.B.1:_Sucrose_Phosphatase_Li"/>
    <property type="match status" value="1"/>
</dbReference>
<dbReference type="InterPro" id="IPR036412">
    <property type="entry name" value="HAD-like_sf"/>
</dbReference>
<dbReference type="SFLD" id="SFLDS00003">
    <property type="entry name" value="Haloacid_Dehalogenase"/>
    <property type="match status" value="1"/>
</dbReference>
<dbReference type="InterPro" id="IPR006379">
    <property type="entry name" value="HAD-SF_hydro_IIB"/>
</dbReference>
<dbReference type="Gene3D" id="3.40.50.1000">
    <property type="entry name" value="HAD superfamily/HAD-like"/>
    <property type="match status" value="1"/>
</dbReference>
<evidence type="ECO:0000313" key="4">
    <source>
        <dbReference type="Proteomes" id="UP000525652"/>
    </source>
</evidence>
<dbReference type="SUPFAM" id="SSF56784">
    <property type="entry name" value="HAD-like"/>
    <property type="match status" value="1"/>
</dbReference>
<dbReference type="PANTHER" id="PTHR46521:SF4">
    <property type="entry name" value="SUCROSE-PHOSPHATASE 2-RELATED"/>
    <property type="match status" value="1"/>
</dbReference>
<protein>
    <submittedName>
        <fullName evidence="3">HAD-IIB family hydrolase</fullName>
    </submittedName>
</protein>
<proteinExistence type="predicted"/>
<dbReference type="InterPro" id="IPR051518">
    <property type="entry name" value="Sucrose_Phosphatase"/>
</dbReference>
<sequence>MNLFNLESNLDVRVLGTDLDGTLIPLPDCPENREDLEILKKGLESGGREVVFATGRHFESVLEAIEEFGLPQPQWLICDVGTSIYRAKGGGYELYQPYVDHLSEKSGGIDRTDVEEAVSGIDGLELQGAESQGPFKISYFADNSRVDELVREMGRACEEKGLPFLAMGSVDPFNQNGLLDLLPAGVSKAYALIWLATHADFRPEELVFSGDSGNDYAALVAGFRSIAVGNAASELVEKVAQEMKANGASERFYAAKAFATSGVLEGCRHFGLLPQEK</sequence>
<dbReference type="Pfam" id="PF05116">
    <property type="entry name" value="S6PP"/>
    <property type="match status" value="1"/>
</dbReference>
<dbReference type="EMBL" id="JACHVA010000009">
    <property type="protein sequence ID" value="MBC2600284.1"/>
    <property type="molecule type" value="Genomic_DNA"/>
</dbReference>